<reference evidence="1 2" key="1">
    <citation type="submission" date="2016-06" db="EMBL/GenBank/DDBJ databases">
        <authorList>
            <person name="Kjaerup R.B."/>
            <person name="Dalgaard T.S."/>
            <person name="Juul-Madsen H.R."/>
        </authorList>
    </citation>
    <scope>NUCLEOTIDE SEQUENCE [LARGE SCALE GENOMIC DNA]</scope>
    <source>
        <strain evidence="1 2">Pb300</strain>
    </source>
</reference>
<dbReference type="InterPro" id="IPR016193">
    <property type="entry name" value="Cytidine_deaminase-like"/>
</dbReference>
<accession>A0A1D2JAT8</accession>
<dbReference type="SUPFAM" id="SSF53927">
    <property type="entry name" value="Cytidine deaminase-like"/>
    <property type="match status" value="1"/>
</dbReference>
<dbReference type="VEuPathDB" id="FungiDB:PADG_04033"/>
<dbReference type="EMBL" id="LZYO01000226">
    <property type="protein sequence ID" value="ODH25180.1"/>
    <property type="molecule type" value="Genomic_DNA"/>
</dbReference>
<evidence type="ECO:0000313" key="1">
    <source>
        <dbReference type="EMBL" id="ODH25180.1"/>
    </source>
</evidence>
<organism evidence="1 2">
    <name type="scientific">Paracoccidioides brasiliensis</name>
    <dbReference type="NCBI Taxonomy" id="121759"/>
    <lineage>
        <taxon>Eukaryota</taxon>
        <taxon>Fungi</taxon>
        <taxon>Dikarya</taxon>
        <taxon>Ascomycota</taxon>
        <taxon>Pezizomycotina</taxon>
        <taxon>Eurotiomycetes</taxon>
        <taxon>Eurotiomycetidae</taxon>
        <taxon>Onygenales</taxon>
        <taxon>Ajellomycetaceae</taxon>
        <taxon>Paracoccidioides</taxon>
    </lineage>
</organism>
<sequence>MDRLTFLQAKHTQLQAEISPFENSGHLPASVYVGVTMYTALSPGDMCTGAWVLYRVKRIVIGENATFIGGE</sequence>
<protein>
    <submittedName>
        <fullName evidence="1">Uncharacterized protein</fullName>
    </submittedName>
</protein>
<gene>
    <name evidence="1" type="ORF">ACO22_05229</name>
</gene>
<name>A0A1D2JAT8_PARBR</name>
<dbReference type="Gene3D" id="3.40.140.10">
    <property type="entry name" value="Cytidine Deaminase, domain 2"/>
    <property type="match status" value="1"/>
</dbReference>
<comment type="caution">
    <text evidence="1">The sequence shown here is derived from an EMBL/GenBank/DDBJ whole genome shotgun (WGS) entry which is preliminary data.</text>
</comment>
<proteinExistence type="predicted"/>
<dbReference type="OrthoDB" id="408702at2759"/>
<dbReference type="Proteomes" id="UP000242814">
    <property type="component" value="Unassembled WGS sequence"/>
</dbReference>
<dbReference type="GO" id="GO:0006139">
    <property type="term" value="P:nucleobase-containing compound metabolic process"/>
    <property type="evidence" value="ECO:0007669"/>
    <property type="project" value="UniProtKB-ARBA"/>
</dbReference>
<dbReference type="GO" id="GO:0003824">
    <property type="term" value="F:catalytic activity"/>
    <property type="evidence" value="ECO:0007669"/>
    <property type="project" value="InterPro"/>
</dbReference>
<evidence type="ECO:0000313" key="2">
    <source>
        <dbReference type="Proteomes" id="UP000242814"/>
    </source>
</evidence>
<dbReference type="AlphaFoldDB" id="A0A1D2JAT8"/>